<dbReference type="Pfam" id="PF22458">
    <property type="entry name" value="RsmF-B_ferredox"/>
    <property type="match status" value="1"/>
</dbReference>
<dbReference type="PROSITE" id="PS51686">
    <property type="entry name" value="SAM_MT_RSMB_NOP"/>
    <property type="match status" value="1"/>
</dbReference>
<dbReference type="InterPro" id="IPR001678">
    <property type="entry name" value="MeTrfase_RsmB-F_NOP2_dom"/>
</dbReference>
<keyword evidence="2 5" id="KW-0808">Transferase</keyword>
<evidence type="ECO:0000256" key="3">
    <source>
        <dbReference type="ARBA" id="ARBA00022691"/>
    </source>
</evidence>
<dbReference type="InterPro" id="IPR049560">
    <property type="entry name" value="MeTrfase_RsmB-F_NOP2_cat"/>
</dbReference>
<keyword evidence="8" id="KW-1185">Reference proteome</keyword>
<dbReference type="InterPro" id="IPR029063">
    <property type="entry name" value="SAM-dependent_MTases_sf"/>
</dbReference>
<comment type="caution">
    <text evidence="7">The sequence shown here is derived from an EMBL/GenBank/DDBJ whole genome shotgun (WGS) entry which is preliminary data.</text>
</comment>
<dbReference type="SUPFAM" id="SSF53335">
    <property type="entry name" value="S-adenosyl-L-methionine-dependent methyltransferases"/>
    <property type="match status" value="1"/>
</dbReference>
<dbReference type="InParanoid" id="A0A4R2PTQ0"/>
<sequence length="426" mass="44100">MTPAARLAAAIDLLDVILSAARDNGPPADRLVNDYFRARRYAGSKDRRAIQDQVFDTLRHAVSLSERLAAVGLAATGRTLALCALDDAETADAEGSGNAALFAGPHATHAPDAAEAAALAAARALPADRLSATARLECPAWLADHLDLDAAAPVLAALVGRAPLDLRVNTLKAEPEAVRAALAEQGVTAVPVAGTATALRVDPPVSLHQSPLMRDGAVEVQDANAQRACALAAAAPGETVIDLCAGAGGKTLALAAAMANEGRLWAVDIAPQRLKTLARRAAIAGVTVAETVALPATGKPRLRWLGAHAETADLVLADVPCSGTGTWRRSPELRLRLDAEWLDELRQRQARLLDEAAALVKPGGRLVYATCSILAGENDAQIAAFLDRRPDFALADPAGGPHAWTPDADGGDGFFAALLVRCPADA</sequence>
<protein>
    <submittedName>
        <fullName evidence="7">16S rRNA (Cytosine967-C5)-methyltransferase</fullName>
    </submittedName>
</protein>
<dbReference type="CDD" id="cd02440">
    <property type="entry name" value="AdoMet_MTases"/>
    <property type="match status" value="1"/>
</dbReference>
<dbReference type="PRINTS" id="PR02008">
    <property type="entry name" value="RCMTFAMILY"/>
</dbReference>
<gene>
    <name evidence="7" type="ORF">EV659_101429</name>
</gene>
<reference evidence="7 8" key="1">
    <citation type="submission" date="2019-03" db="EMBL/GenBank/DDBJ databases">
        <title>Genomic Encyclopedia of Type Strains, Phase IV (KMG-IV): sequencing the most valuable type-strain genomes for metagenomic binning, comparative biology and taxonomic classification.</title>
        <authorList>
            <person name="Goeker M."/>
        </authorList>
    </citation>
    <scope>NUCLEOTIDE SEQUENCE [LARGE SCALE GENOMIC DNA]</scope>
    <source>
        <strain evidence="7 8">DSM 2132</strain>
    </source>
</reference>
<comment type="similarity">
    <text evidence="5">Belongs to the class I-like SAM-binding methyltransferase superfamily. RsmB/NOP family.</text>
</comment>
<dbReference type="Pfam" id="PF01189">
    <property type="entry name" value="Methyltr_RsmB-F"/>
    <property type="match status" value="1"/>
</dbReference>
<feature type="binding site" evidence="5">
    <location>
        <position position="268"/>
    </location>
    <ligand>
        <name>S-adenosyl-L-methionine</name>
        <dbReference type="ChEBI" id="CHEBI:59789"/>
    </ligand>
</feature>
<dbReference type="GO" id="GO:0003723">
    <property type="term" value="F:RNA binding"/>
    <property type="evidence" value="ECO:0007669"/>
    <property type="project" value="UniProtKB-UniRule"/>
</dbReference>
<dbReference type="Gene3D" id="3.40.50.150">
    <property type="entry name" value="Vaccinia Virus protein VP39"/>
    <property type="match status" value="1"/>
</dbReference>
<evidence type="ECO:0000256" key="5">
    <source>
        <dbReference type="PROSITE-ProRule" id="PRU01023"/>
    </source>
</evidence>
<dbReference type="GO" id="GO:0008173">
    <property type="term" value="F:RNA methyltransferase activity"/>
    <property type="evidence" value="ECO:0007669"/>
    <property type="project" value="InterPro"/>
</dbReference>
<accession>A0A4R2PTQ0</accession>
<dbReference type="InterPro" id="IPR054728">
    <property type="entry name" value="RsmB-like_ferredoxin"/>
</dbReference>
<evidence type="ECO:0000259" key="6">
    <source>
        <dbReference type="PROSITE" id="PS51686"/>
    </source>
</evidence>
<feature type="domain" description="SAM-dependent MTase RsmB/NOP-type" evidence="6">
    <location>
        <begin position="154"/>
        <end position="422"/>
    </location>
</feature>
<keyword evidence="3 5" id="KW-0949">S-adenosyl-L-methionine</keyword>
<dbReference type="PANTHER" id="PTHR22807:SF53">
    <property type="entry name" value="RIBOSOMAL RNA SMALL SUBUNIT METHYLTRANSFERASE B-RELATED"/>
    <property type="match status" value="1"/>
</dbReference>
<evidence type="ECO:0000256" key="2">
    <source>
        <dbReference type="ARBA" id="ARBA00022679"/>
    </source>
</evidence>
<evidence type="ECO:0000256" key="4">
    <source>
        <dbReference type="ARBA" id="ARBA00022884"/>
    </source>
</evidence>
<organism evidence="7 8">
    <name type="scientific">Rhodothalassium salexigens DSM 2132</name>
    <dbReference type="NCBI Taxonomy" id="1188247"/>
    <lineage>
        <taxon>Bacteria</taxon>
        <taxon>Pseudomonadati</taxon>
        <taxon>Pseudomonadota</taxon>
        <taxon>Alphaproteobacteria</taxon>
        <taxon>Rhodothalassiales</taxon>
        <taxon>Rhodothalassiaceae</taxon>
        <taxon>Rhodothalassium</taxon>
    </lineage>
</organism>
<keyword evidence="1 5" id="KW-0489">Methyltransferase</keyword>
<name>A0A4R2PTQ0_RHOSA</name>
<dbReference type="GO" id="GO:0001510">
    <property type="term" value="P:RNA methylation"/>
    <property type="evidence" value="ECO:0007669"/>
    <property type="project" value="InterPro"/>
</dbReference>
<dbReference type="Proteomes" id="UP000295399">
    <property type="component" value="Unassembled WGS sequence"/>
</dbReference>
<feature type="binding site" evidence="5">
    <location>
        <position position="318"/>
    </location>
    <ligand>
        <name>S-adenosyl-L-methionine</name>
        <dbReference type="ChEBI" id="CHEBI:59789"/>
    </ligand>
</feature>
<dbReference type="PANTHER" id="PTHR22807">
    <property type="entry name" value="NOP2 YEAST -RELATED NOL1/NOP2/FMU SUN DOMAIN-CONTAINING"/>
    <property type="match status" value="1"/>
</dbReference>
<dbReference type="AlphaFoldDB" id="A0A4R2PTQ0"/>
<evidence type="ECO:0000313" key="7">
    <source>
        <dbReference type="EMBL" id="TCP38524.1"/>
    </source>
</evidence>
<dbReference type="OrthoDB" id="9810297at2"/>
<evidence type="ECO:0000313" key="8">
    <source>
        <dbReference type="Proteomes" id="UP000295399"/>
    </source>
</evidence>
<proteinExistence type="inferred from homology"/>
<feature type="active site" description="Nucleophile" evidence="5">
    <location>
        <position position="371"/>
    </location>
</feature>
<evidence type="ECO:0000256" key="1">
    <source>
        <dbReference type="ARBA" id="ARBA00022603"/>
    </source>
</evidence>
<comment type="caution">
    <text evidence="5">Lacks conserved residue(s) required for the propagation of feature annotation.</text>
</comment>
<dbReference type="InterPro" id="IPR023267">
    <property type="entry name" value="RCMT"/>
</dbReference>
<dbReference type="RefSeq" id="WP_132707009.1">
    <property type="nucleotide sequence ID" value="NZ_JACIGF010000001.1"/>
</dbReference>
<keyword evidence="4 5" id="KW-0694">RNA-binding</keyword>
<dbReference type="EMBL" id="SLXO01000001">
    <property type="protein sequence ID" value="TCP38524.1"/>
    <property type="molecule type" value="Genomic_DNA"/>
</dbReference>